<evidence type="ECO:0000313" key="2">
    <source>
        <dbReference type="Proteomes" id="UP001165064"/>
    </source>
</evidence>
<evidence type="ECO:0000313" key="1">
    <source>
        <dbReference type="EMBL" id="GME70725.1"/>
    </source>
</evidence>
<organism evidence="1 2">
    <name type="scientific">Ambrosiozyma monospora</name>
    <name type="common">Yeast</name>
    <name type="synonym">Endomycopsis monosporus</name>
    <dbReference type="NCBI Taxonomy" id="43982"/>
    <lineage>
        <taxon>Eukaryota</taxon>
        <taxon>Fungi</taxon>
        <taxon>Dikarya</taxon>
        <taxon>Ascomycota</taxon>
        <taxon>Saccharomycotina</taxon>
        <taxon>Pichiomycetes</taxon>
        <taxon>Pichiales</taxon>
        <taxon>Pichiaceae</taxon>
        <taxon>Ambrosiozyma</taxon>
    </lineage>
</organism>
<sequence length="218" mass="24271">MLLSLKSLVLPLLIHPISALFIPTKTDGTTKYLAKEAVTTLIATTTVTTTKYHSSTTVPSQSQLTFLPLTTTYTDTDSQALHWASFAALEYFIYQLSLSSTEMTEVNEFMEYQSNVSFTPGVVAYQKDYVSSILDDMTELVSGKFDDWPDTISDYVYSYYTRLVSSTNDDTTTALLNQSMLIPDDFSVYSNLALCTELIGELSNPLVLTESGYLDLLQ</sequence>
<name>A0ACB5SS14_AMBMO</name>
<keyword evidence="2" id="KW-1185">Reference proteome</keyword>
<gene>
    <name evidence="1" type="ORF">Amon02_000030800</name>
</gene>
<dbReference type="Proteomes" id="UP001165064">
    <property type="component" value="Unassembled WGS sequence"/>
</dbReference>
<reference evidence="1" key="1">
    <citation type="submission" date="2023-04" db="EMBL/GenBank/DDBJ databases">
        <title>Ambrosiozyma monospora NBRC 10751.</title>
        <authorList>
            <person name="Ichikawa N."/>
            <person name="Sato H."/>
            <person name="Tonouchi N."/>
        </authorList>
    </citation>
    <scope>NUCLEOTIDE SEQUENCE</scope>
    <source>
        <strain evidence="1">NBRC 10751</strain>
    </source>
</reference>
<dbReference type="EMBL" id="BSXS01000085">
    <property type="protein sequence ID" value="GME70725.1"/>
    <property type="molecule type" value="Genomic_DNA"/>
</dbReference>
<proteinExistence type="predicted"/>
<protein>
    <submittedName>
        <fullName evidence="1">Unnamed protein product</fullName>
    </submittedName>
</protein>
<accession>A0ACB5SS14</accession>
<comment type="caution">
    <text evidence="1">The sequence shown here is derived from an EMBL/GenBank/DDBJ whole genome shotgun (WGS) entry which is preliminary data.</text>
</comment>